<sequence length="177" mass="18663">MALARKQQHTRPDTACRRTASKEPGSAAPPAAAMANSPAVLEPISSLTTGNLTTRIMSSKTCCMTISRCRDQQGGALAKSVGILKPGGKIVSLLAHGKAHLPQQRNTLPSGGGLSGSSLCQLAENRTAAKPCPAKTKPPVSPCEHARQSMRPICDSGYRVIRRFTVEYRAADTVEKG</sequence>
<keyword evidence="3" id="KW-1185">Reference proteome</keyword>
<proteinExistence type="predicted"/>
<protein>
    <submittedName>
        <fullName evidence="2">Uncharacterized protein</fullName>
    </submittedName>
</protein>
<dbReference type="EMBL" id="QJKC01000002">
    <property type="protein sequence ID" value="PXX50531.1"/>
    <property type="molecule type" value="Genomic_DNA"/>
</dbReference>
<gene>
    <name evidence="2" type="ORF">DFR38_102180</name>
</gene>
<evidence type="ECO:0000256" key="1">
    <source>
        <dbReference type="SAM" id="MobiDB-lite"/>
    </source>
</evidence>
<dbReference type="AlphaFoldDB" id="A0A318JNG9"/>
<comment type="caution">
    <text evidence="2">The sequence shown here is derived from an EMBL/GenBank/DDBJ whole genome shotgun (WGS) entry which is preliminary data.</text>
</comment>
<dbReference type="Proteomes" id="UP000248395">
    <property type="component" value="Unassembled WGS sequence"/>
</dbReference>
<feature type="region of interest" description="Disordered" evidence="1">
    <location>
        <begin position="1"/>
        <end position="36"/>
    </location>
</feature>
<accession>A0A318JNG9</accession>
<reference evidence="2 3" key="1">
    <citation type="submission" date="2018-05" db="EMBL/GenBank/DDBJ databases">
        <title>Genomic Encyclopedia of Type Strains, Phase IV (KMG-IV): sequencing the most valuable type-strain genomes for metagenomic binning, comparative biology and taxonomic classification.</title>
        <authorList>
            <person name="Goeker M."/>
        </authorList>
    </citation>
    <scope>NUCLEOTIDE SEQUENCE [LARGE SCALE GENOMIC DNA]</scope>
    <source>
        <strain evidence="2 3">DSM 25134</strain>
    </source>
</reference>
<evidence type="ECO:0000313" key="3">
    <source>
        <dbReference type="Proteomes" id="UP000248395"/>
    </source>
</evidence>
<feature type="compositionally biased region" description="Low complexity" evidence="1">
    <location>
        <begin position="22"/>
        <end position="36"/>
    </location>
</feature>
<evidence type="ECO:0000313" key="2">
    <source>
        <dbReference type="EMBL" id="PXX50531.1"/>
    </source>
</evidence>
<organism evidence="2 3">
    <name type="scientific">Aquitalea magnusonii</name>
    <dbReference type="NCBI Taxonomy" id="332411"/>
    <lineage>
        <taxon>Bacteria</taxon>
        <taxon>Pseudomonadati</taxon>
        <taxon>Pseudomonadota</taxon>
        <taxon>Betaproteobacteria</taxon>
        <taxon>Neisseriales</taxon>
        <taxon>Chromobacteriaceae</taxon>
        <taxon>Aquitalea</taxon>
    </lineage>
</organism>
<name>A0A318JNG9_9NEIS</name>